<dbReference type="GO" id="GO:0003676">
    <property type="term" value="F:nucleic acid binding"/>
    <property type="evidence" value="ECO:0007669"/>
    <property type="project" value="InterPro"/>
</dbReference>
<protein>
    <recommendedName>
        <fullName evidence="1">RNase H type-1 domain-containing protein</fullName>
    </recommendedName>
</protein>
<dbReference type="InterPro" id="IPR036397">
    <property type="entry name" value="RNaseH_sf"/>
</dbReference>
<feature type="domain" description="RNase H type-1" evidence="1">
    <location>
        <begin position="27"/>
        <end position="131"/>
    </location>
</feature>
<reference evidence="2 3" key="1">
    <citation type="journal article" date="2019" name="Genome Biol. Evol.">
        <title>Insights into the evolution of the New World diploid cottons (Gossypium, subgenus Houzingenia) based on genome sequencing.</title>
        <authorList>
            <person name="Grover C.E."/>
            <person name="Arick M.A. 2nd"/>
            <person name="Thrash A."/>
            <person name="Conover J.L."/>
            <person name="Sanders W.S."/>
            <person name="Peterson D.G."/>
            <person name="Frelichowski J.E."/>
            <person name="Scheffler J.A."/>
            <person name="Scheffler B.E."/>
            <person name="Wendel J.F."/>
        </authorList>
    </citation>
    <scope>NUCLEOTIDE SEQUENCE [LARGE SCALE GENOMIC DNA]</scope>
    <source>
        <strain evidence="2">4</strain>
        <tissue evidence="2">Leaf</tissue>
    </source>
</reference>
<dbReference type="Pfam" id="PF13456">
    <property type="entry name" value="RVT_3"/>
    <property type="match status" value="1"/>
</dbReference>
<name>A0A7J8ZL46_9ROSI</name>
<evidence type="ECO:0000259" key="1">
    <source>
        <dbReference type="Pfam" id="PF13456"/>
    </source>
</evidence>
<dbReference type="AlphaFoldDB" id="A0A7J8ZL46"/>
<accession>A0A7J8ZL46</accession>
<organism evidence="2 3">
    <name type="scientific">Gossypium laxum</name>
    <dbReference type="NCBI Taxonomy" id="34288"/>
    <lineage>
        <taxon>Eukaryota</taxon>
        <taxon>Viridiplantae</taxon>
        <taxon>Streptophyta</taxon>
        <taxon>Embryophyta</taxon>
        <taxon>Tracheophyta</taxon>
        <taxon>Spermatophyta</taxon>
        <taxon>Magnoliopsida</taxon>
        <taxon>eudicotyledons</taxon>
        <taxon>Gunneridae</taxon>
        <taxon>Pentapetalae</taxon>
        <taxon>rosids</taxon>
        <taxon>malvids</taxon>
        <taxon>Malvales</taxon>
        <taxon>Malvaceae</taxon>
        <taxon>Malvoideae</taxon>
        <taxon>Gossypium</taxon>
    </lineage>
</organism>
<sequence>MGEILKNVYESNSYVWKLPINDTIKINFDTPFNQHSRRLFSGIIPRNKEGLVMASCTYSWENILDPVMAEARACLQAVTTAEEMGFQDLCVEGDALTIIRKLNSAEEYKSRETTMMVDRWKSLSPDFVMISLSDELVVFTEIEA</sequence>
<dbReference type="EMBL" id="JABEZV010000006">
    <property type="protein sequence ID" value="MBA0712553.1"/>
    <property type="molecule type" value="Genomic_DNA"/>
</dbReference>
<dbReference type="Proteomes" id="UP000593574">
    <property type="component" value="Unassembled WGS sequence"/>
</dbReference>
<gene>
    <name evidence="2" type="ORF">Golax_011648</name>
</gene>
<proteinExistence type="predicted"/>
<evidence type="ECO:0000313" key="2">
    <source>
        <dbReference type="EMBL" id="MBA0712553.1"/>
    </source>
</evidence>
<dbReference type="InterPro" id="IPR052929">
    <property type="entry name" value="RNase_H-like_EbsB-rel"/>
</dbReference>
<evidence type="ECO:0000313" key="3">
    <source>
        <dbReference type="Proteomes" id="UP000593574"/>
    </source>
</evidence>
<dbReference type="Gene3D" id="3.30.420.10">
    <property type="entry name" value="Ribonuclease H-like superfamily/Ribonuclease H"/>
    <property type="match status" value="1"/>
</dbReference>
<dbReference type="GO" id="GO:0004523">
    <property type="term" value="F:RNA-DNA hybrid ribonuclease activity"/>
    <property type="evidence" value="ECO:0007669"/>
    <property type="project" value="InterPro"/>
</dbReference>
<dbReference type="PANTHER" id="PTHR47074:SF61">
    <property type="entry name" value="RNASE H TYPE-1 DOMAIN-CONTAINING PROTEIN"/>
    <property type="match status" value="1"/>
</dbReference>
<keyword evidence="3" id="KW-1185">Reference proteome</keyword>
<comment type="caution">
    <text evidence="2">The sequence shown here is derived from an EMBL/GenBank/DDBJ whole genome shotgun (WGS) entry which is preliminary data.</text>
</comment>
<dbReference type="PANTHER" id="PTHR47074">
    <property type="entry name" value="BNAC02G40300D PROTEIN"/>
    <property type="match status" value="1"/>
</dbReference>
<dbReference type="InterPro" id="IPR002156">
    <property type="entry name" value="RNaseH_domain"/>
</dbReference>